<dbReference type="PANTHER" id="PTHR31058:SF2">
    <property type="entry name" value="ZINC FINGER C4H2 DOMAIN-CONTAINING PROTEIN"/>
    <property type="match status" value="1"/>
</dbReference>
<feature type="coiled-coil region" evidence="1">
    <location>
        <begin position="49"/>
        <end position="90"/>
    </location>
</feature>
<evidence type="ECO:0000313" key="3">
    <source>
        <dbReference type="WBParaSite" id="ACRNAN_scaffold13300.g14921.t1"/>
    </source>
</evidence>
<dbReference type="Proteomes" id="UP000887540">
    <property type="component" value="Unplaced"/>
</dbReference>
<keyword evidence="1" id="KW-0175">Coiled coil</keyword>
<evidence type="ECO:0000256" key="1">
    <source>
        <dbReference type="SAM" id="Coils"/>
    </source>
</evidence>
<organism evidence="2 3">
    <name type="scientific">Acrobeloides nanus</name>
    <dbReference type="NCBI Taxonomy" id="290746"/>
    <lineage>
        <taxon>Eukaryota</taxon>
        <taxon>Metazoa</taxon>
        <taxon>Ecdysozoa</taxon>
        <taxon>Nematoda</taxon>
        <taxon>Chromadorea</taxon>
        <taxon>Rhabditida</taxon>
        <taxon>Tylenchina</taxon>
        <taxon>Cephalobomorpha</taxon>
        <taxon>Cephaloboidea</taxon>
        <taxon>Cephalobidae</taxon>
        <taxon>Acrobeloides</taxon>
    </lineage>
</organism>
<dbReference type="GO" id="GO:0005634">
    <property type="term" value="C:nucleus"/>
    <property type="evidence" value="ECO:0007669"/>
    <property type="project" value="TreeGrafter"/>
</dbReference>
<dbReference type="PANTHER" id="PTHR31058">
    <property type="entry name" value="ZINC FINGER C4H2 DOMAIN-CONTAINING PROTEIN"/>
    <property type="match status" value="1"/>
</dbReference>
<dbReference type="Pfam" id="PF10146">
    <property type="entry name" value="zf-C4H2"/>
    <property type="match status" value="1"/>
</dbReference>
<accession>A0A914CSI3</accession>
<proteinExistence type="predicted"/>
<sequence length="222" mass="25210">MEVMDSIVATTSASLLSIGAASQKISEFQECLIDYEKIYANFKELMEFLLNCEQVSNDLENERKSHAEELRIINQDINHLEDIMKGLKNLHEAKKNSITQKYLDFRRDLDQVNRCCRESGIPEENILTNENFHTNILKEMKGIDDTLNIHLPIPGGTLGQPQSSNSALLNLIASGKFPNSLLCNPFASFPFSNLPQIQPIRRQMSSNNHFQEDITKLKVCVL</sequence>
<dbReference type="InterPro" id="IPR018482">
    <property type="entry name" value="Znf-C4H2"/>
</dbReference>
<evidence type="ECO:0000313" key="2">
    <source>
        <dbReference type="Proteomes" id="UP000887540"/>
    </source>
</evidence>
<protein>
    <submittedName>
        <fullName evidence="3">Uncharacterized protein</fullName>
    </submittedName>
</protein>
<dbReference type="WBParaSite" id="ACRNAN_scaffold13300.g14921.t1">
    <property type="protein sequence ID" value="ACRNAN_scaffold13300.g14921.t1"/>
    <property type="gene ID" value="ACRNAN_scaffold13300.g14921"/>
</dbReference>
<keyword evidence="2" id="KW-1185">Reference proteome</keyword>
<name>A0A914CSI3_9BILA</name>
<dbReference type="AlphaFoldDB" id="A0A914CSI3"/>
<dbReference type="GO" id="GO:0045666">
    <property type="term" value="P:positive regulation of neuron differentiation"/>
    <property type="evidence" value="ECO:0007669"/>
    <property type="project" value="TreeGrafter"/>
</dbReference>
<reference evidence="3" key="1">
    <citation type="submission" date="2022-11" db="UniProtKB">
        <authorList>
            <consortium name="WormBaseParasite"/>
        </authorList>
    </citation>
    <scope>IDENTIFICATION</scope>
</reference>